<dbReference type="PaxDb" id="880073-Calab_1117"/>
<feature type="domain" description="Secretion system C-terminal sorting" evidence="2">
    <location>
        <begin position="395"/>
        <end position="462"/>
    </location>
</feature>
<sequence length="479" mass="52557" precursor="true">MIMKRTLFFILLLWSVSQALANNLALDVTDTVAVGEPGNSYVFEGYVHNLGSGVMVVQMTRTLNDIPENWSTTLCFGVNCYPPHVSAPDPVAVNPGDSLFFDIVFNTDELPADGRATLVFEDLVTGEKDSVTFTVQTRVMPAFSFQFEDTLVVTTPGESFTFETYIHNLTDSIMVFLVARLNNDIPADWSTTLCFGVSCYPPGVSDVSGTIMPGDSVFFDIVFSTSSQPDTGRVLLEFLDMMSGQSVRQWLVVITQKMPAPFNVHIKDTLATGNPGDELIGEGVIYNVSDTTQTVFIVRTSNQLPEGWSSSLCFENCYAPEVDTISADLNQGDSLEFSIHFFTNDQPASASATLCIFTEGSQDTVKQTFYAETQSTGLARYNALNPQQFKVLGNYPNPFNNATTIEFNLPAKTELVTLKIFSISGEVVFNKEIKGLNQGVNRVRFSAQNLSSGLYIYQIQARSLGGSIEQGSGKFLLIK</sequence>
<dbReference type="eggNOG" id="COG1404">
    <property type="taxonomic scope" value="Bacteria"/>
</dbReference>
<reference evidence="4 5" key="1">
    <citation type="submission" date="2011-09" db="EMBL/GenBank/DDBJ databases">
        <title>The permanent draft genome of Caldithrix abyssi DSM 13497.</title>
        <authorList>
            <consortium name="US DOE Joint Genome Institute (JGI-PGF)"/>
            <person name="Lucas S."/>
            <person name="Han J."/>
            <person name="Lapidus A."/>
            <person name="Bruce D."/>
            <person name="Goodwin L."/>
            <person name="Pitluck S."/>
            <person name="Peters L."/>
            <person name="Kyrpides N."/>
            <person name="Mavromatis K."/>
            <person name="Ivanova N."/>
            <person name="Mikhailova N."/>
            <person name="Chertkov O."/>
            <person name="Detter J.C."/>
            <person name="Tapia R."/>
            <person name="Han C."/>
            <person name="Land M."/>
            <person name="Hauser L."/>
            <person name="Markowitz V."/>
            <person name="Cheng J.-F."/>
            <person name="Hugenholtz P."/>
            <person name="Woyke T."/>
            <person name="Wu D."/>
            <person name="Spring S."/>
            <person name="Brambilla E."/>
            <person name="Klenk H.-P."/>
            <person name="Eisen J.A."/>
        </authorList>
    </citation>
    <scope>NUCLEOTIDE SEQUENCE [LARGE SCALE GENOMIC DNA]</scope>
    <source>
        <strain evidence="4 5">DSM 13497</strain>
    </source>
</reference>
<protein>
    <submittedName>
        <fullName evidence="3">Por secretion system C-terminal sorting domain-containing protein</fullName>
    </submittedName>
</protein>
<reference evidence="3 6" key="2">
    <citation type="submission" date="2016-11" db="EMBL/GenBank/DDBJ databases">
        <title>Genomic analysis of Caldithrix abyssi and proposal of a novel bacterial phylum Caldithrichaeota.</title>
        <authorList>
            <person name="Kublanov I."/>
            <person name="Sigalova O."/>
            <person name="Gavrilov S."/>
            <person name="Lebedinsky A."/>
            <person name="Ivanova N."/>
            <person name="Daum C."/>
            <person name="Reddy T."/>
            <person name="Klenk H.P."/>
            <person name="Goker M."/>
            <person name="Reva O."/>
            <person name="Miroshnichenko M."/>
            <person name="Kyprides N."/>
            <person name="Woyke T."/>
            <person name="Gelfand M."/>
        </authorList>
    </citation>
    <scope>NUCLEOTIDE SEQUENCE [LARGE SCALE GENOMIC DNA]</scope>
    <source>
        <strain evidence="3 6">LF13</strain>
    </source>
</reference>
<dbReference type="Proteomes" id="UP000183868">
    <property type="component" value="Chromosome"/>
</dbReference>
<dbReference type="InParanoid" id="H1XWG3"/>
<name>H1XWG3_CALAY</name>
<gene>
    <name evidence="3" type="ORF">Cabys_4014</name>
    <name evidence="4" type="ORF">Calab_1117</name>
</gene>
<organism evidence="4 5">
    <name type="scientific">Caldithrix abyssi DSM 13497</name>
    <dbReference type="NCBI Taxonomy" id="880073"/>
    <lineage>
        <taxon>Bacteria</taxon>
        <taxon>Pseudomonadati</taxon>
        <taxon>Calditrichota</taxon>
        <taxon>Calditrichia</taxon>
        <taxon>Calditrichales</taxon>
        <taxon>Calditrichaceae</taxon>
        <taxon>Caldithrix</taxon>
    </lineage>
</organism>
<proteinExistence type="predicted"/>
<dbReference type="AlphaFoldDB" id="H1XWG3"/>
<dbReference type="NCBIfam" id="TIGR04183">
    <property type="entry name" value="Por_Secre_tail"/>
    <property type="match status" value="1"/>
</dbReference>
<evidence type="ECO:0000313" key="4">
    <source>
        <dbReference type="EMBL" id="EHO40745.1"/>
    </source>
</evidence>
<dbReference type="STRING" id="880073.Cabys_4014"/>
<keyword evidence="5" id="KW-1185">Reference proteome</keyword>
<feature type="signal peptide" evidence="1">
    <location>
        <begin position="1"/>
        <end position="21"/>
    </location>
</feature>
<keyword evidence="1" id="KW-0732">Signal</keyword>
<dbReference type="EMBL" id="CP018099">
    <property type="protein sequence ID" value="APF20759.1"/>
    <property type="molecule type" value="Genomic_DNA"/>
</dbReference>
<dbReference type="KEGG" id="caby:Cabys_4014"/>
<evidence type="ECO:0000256" key="1">
    <source>
        <dbReference type="SAM" id="SignalP"/>
    </source>
</evidence>
<dbReference type="Pfam" id="PF18962">
    <property type="entry name" value="Por_Secre_tail"/>
    <property type="match status" value="1"/>
</dbReference>
<dbReference type="EMBL" id="CM001402">
    <property type="protein sequence ID" value="EHO40745.1"/>
    <property type="molecule type" value="Genomic_DNA"/>
</dbReference>
<dbReference type="Proteomes" id="UP000004671">
    <property type="component" value="Chromosome"/>
</dbReference>
<dbReference type="HOGENOM" id="CLU_569480_0_0_0"/>
<accession>H1XWG3</accession>
<evidence type="ECO:0000313" key="3">
    <source>
        <dbReference type="EMBL" id="APF20759.1"/>
    </source>
</evidence>
<dbReference type="OrthoDB" id="1449234at2"/>
<dbReference type="InterPro" id="IPR026444">
    <property type="entry name" value="Secre_tail"/>
</dbReference>
<evidence type="ECO:0000259" key="2">
    <source>
        <dbReference type="Pfam" id="PF18962"/>
    </source>
</evidence>
<evidence type="ECO:0000313" key="5">
    <source>
        <dbReference type="Proteomes" id="UP000004671"/>
    </source>
</evidence>
<feature type="chain" id="PRO_5010834659" evidence="1">
    <location>
        <begin position="22"/>
        <end position="479"/>
    </location>
</feature>
<evidence type="ECO:0000313" key="6">
    <source>
        <dbReference type="Proteomes" id="UP000183868"/>
    </source>
</evidence>